<dbReference type="EMBL" id="JACVVD010000007">
    <property type="protein sequence ID" value="MBD0382352.1"/>
    <property type="molecule type" value="Genomic_DNA"/>
</dbReference>
<organism evidence="2 3">
    <name type="scientific">Paenibacillus sedimenti</name>
    <dbReference type="NCBI Taxonomy" id="2770274"/>
    <lineage>
        <taxon>Bacteria</taxon>
        <taxon>Bacillati</taxon>
        <taxon>Bacillota</taxon>
        <taxon>Bacilli</taxon>
        <taxon>Bacillales</taxon>
        <taxon>Paenibacillaceae</taxon>
        <taxon>Paenibacillus</taxon>
    </lineage>
</organism>
<dbReference type="RefSeq" id="WP_188176146.1">
    <property type="nucleotide sequence ID" value="NZ_JACVVD010000007.1"/>
</dbReference>
<dbReference type="InterPro" id="IPR003607">
    <property type="entry name" value="HD/PDEase_dom"/>
</dbReference>
<name>A0A926KQS2_9BACL</name>
<keyword evidence="3" id="KW-1185">Reference proteome</keyword>
<evidence type="ECO:0000313" key="2">
    <source>
        <dbReference type="EMBL" id="MBD0382352.1"/>
    </source>
</evidence>
<accession>A0A926KQS2</accession>
<protein>
    <submittedName>
        <fullName evidence="2">HD domain-containing protein</fullName>
    </submittedName>
</protein>
<feature type="domain" description="HD-GYP" evidence="1">
    <location>
        <begin position="116"/>
        <end position="317"/>
    </location>
</feature>
<dbReference type="Pfam" id="PF13487">
    <property type="entry name" value="HD_5"/>
    <property type="match status" value="1"/>
</dbReference>
<dbReference type="PANTHER" id="PTHR43155:SF2">
    <property type="entry name" value="CYCLIC DI-GMP PHOSPHODIESTERASE PA4108"/>
    <property type="match status" value="1"/>
</dbReference>
<dbReference type="PROSITE" id="PS51832">
    <property type="entry name" value="HD_GYP"/>
    <property type="match status" value="1"/>
</dbReference>
<proteinExistence type="predicted"/>
<evidence type="ECO:0000313" key="3">
    <source>
        <dbReference type="Proteomes" id="UP000650466"/>
    </source>
</evidence>
<dbReference type="InterPro" id="IPR037522">
    <property type="entry name" value="HD_GYP_dom"/>
</dbReference>
<dbReference type="AlphaFoldDB" id="A0A926KQS2"/>
<evidence type="ECO:0000259" key="1">
    <source>
        <dbReference type="PROSITE" id="PS51832"/>
    </source>
</evidence>
<dbReference type="Proteomes" id="UP000650466">
    <property type="component" value="Unassembled WGS sequence"/>
</dbReference>
<reference evidence="2" key="1">
    <citation type="submission" date="2020-09" db="EMBL/GenBank/DDBJ databases">
        <title>Draft Genome Sequence of Paenibacillus sp. WST5.</title>
        <authorList>
            <person name="Bao Z."/>
        </authorList>
    </citation>
    <scope>NUCLEOTIDE SEQUENCE</scope>
    <source>
        <strain evidence="2">WST5</strain>
    </source>
</reference>
<dbReference type="CDD" id="cd00077">
    <property type="entry name" value="HDc"/>
    <property type="match status" value="1"/>
</dbReference>
<sequence length="373" mass="42049">MRIIPTIMCQPGMRLGKAIFTEEGQILVGYRVELTNPMLKKLSQMGIDYLYIEDSRTDDIVIEDPIHEETRAKLRTSLGKIFEKFSPTAVFSSSNFRNSTPMSKLFLEGMSNVIDELQYRRHEPVMLTTLNMVPAANIEQHFCQNALNVCVYATKLAMAQGIYNRDDLMAIGLGALLHDVGSVHVPVQFLQKNARLTSSEYLEIQKHVTYGFQMLKDEAGIPALAAQCALQHHERMDGSGYPYSLRGEQIHPFARWVGLLDSYDAMIHARSYRTAIPPHHALEVLYANAGKLYDIDMVKLFRNNVAIYPLGLSVTLSTGDKGIVSRLNPHSMQRPVIRILRTASGQELKEPYEVDLSHTLNVMIEEIGEQLVV</sequence>
<comment type="caution">
    <text evidence="2">The sequence shown here is derived from an EMBL/GenBank/DDBJ whole genome shotgun (WGS) entry which is preliminary data.</text>
</comment>
<dbReference type="Gene3D" id="1.10.3210.10">
    <property type="entry name" value="Hypothetical protein af1432"/>
    <property type="match status" value="1"/>
</dbReference>
<gene>
    <name evidence="2" type="ORF">ICC18_19735</name>
</gene>
<dbReference type="PANTHER" id="PTHR43155">
    <property type="entry name" value="CYCLIC DI-GMP PHOSPHODIESTERASE PA4108-RELATED"/>
    <property type="match status" value="1"/>
</dbReference>
<dbReference type="SUPFAM" id="SSF109604">
    <property type="entry name" value="HD-domain/PDEase-like"/>
    <property type="match status" value="1"/>
</dbReference>